<proteinExistence type="predicted"/>
<dbReference type="EMBL" id="JBEDUW010000005">
    <property type="protein sequence ID" value="KAK9929799.1"/>
    <property type="molecule type" value="Genomic_DNA"/>
</dbReference>
<protein>
    <submittedName>
        <fullName evidence="2">Uncharacterized protein</fullName>
    </submittedName>
</protein>
<keyword evidence="3" id="KW-1185">Reference proteome</keyword>
<name>A0AAW1WZ86_RUBAR</name>
<feature type="region of interest" description="Disordered" evidence="1">
    <location>
        <begin position="49"/>
        <end position="71"/>
    </location>
</feature>
<accession>A0AAW1WZ86</accession>
<feature type="region of interest" description="Disordered" evidence="1">
    <location>
        <begin position="90"/>
        <end position="126"/>
    </location>
</feature>
<evidence type="ECO:0000313" key="2">
    <source>
        <dbReference type="EMBL" id="KAK9929799.1"/>
    </source>
</evidence>
<evidence type="ECO:0000313" key="3">
    <source>
        <dbReference type="Proteomes" id="UP001457282"/>
    </source>
</evidence>
<gene>
    <name evidence="2" type="ORF">M0R45_026882</name>
</gene>
<reference evidence="2 3" key="1">
    <citation type="journal article" date="2023" name="G3 (Bethesda)">
        <title>A chromosome-length genome assembly and annotation of blackberry (Rubus argutus, cv. 'Hillquist').</title>
        <authorList>
            <person name="Bruna T."/>
            <person name="Aryal R."/>
            <person name="Dudchenko O."/>
            <person name="Sargent D.J."/>
            <person name="Mead D."/>
            <person name="Buti M."/>
            <person name="Cavallini A."/>
            <person name="Hytonen T."/>
            <person name="Andres J."/>
            <person name="Pham M."/>
            <person name="Weisz D."/>
            <person name="Mascagni F."/>
            <person name="Usai G."/>
            <person name="Natali L."/>
            <person name="Bassil N."/>
            <person name="Fernandez G.E."/>
            <person name="Lomsadze A."/>
            <person name="Armour M."/>
            <person name="Olukolu B."/>
            <person name="Poorten T."/>
            <person name="Britton C."/>
            <person name="Davik J."/>
            <person name="Ashrafi H."/>
            <person name="Aiden E.L."/>
            <person name="Borodovsky M."/>
            <person name="Worthington M."/>
        </authorList>
    </citation>
    <scope>NUCLEOTIDE SEQUENCE [LARGE SCALE GENOMIC DNA]</scope>
    <source>
        <strain evidence="2">PI 553951</strain>
    </source>
</reference>
<feature type="compositionally biased region" description="Polar residues" evidence="1">
    <location>
        <begin position="49"/>
        <end position="69"/>
    </location>
</feature>
<sequence length="150" mass="17196">MLKTYNWRYYTIVHTRRLDQSWHFYELNDQVNAHNHINQASQPPIPNHQTCAQAASSPFQPRISSTSSQLRRHQIPDPVLTIATEISSPINADDPRSISHHRRSSRPNFFFGHSSSQPPPSTHNSSPFPSLILKIDELSLYSVACSLPWR</sequence>
<dbReference type="Proteomes" id="UP001457282">
    <property type="component" value="Unassembled WGS sequence"/>
</dbReference>
<organism evidence="2 3">
    <name type="scientific">Rubus argutus</name>
    <name type="common">Southern blackberry</name>
    <dbReference type="NCBI Taxonomy" id="59490"/>
    <lineage>
        <taxon>Eukaryota</taxon>
        <taxon>Viridiplantae</taxon>
        <taxon>Streptophyta</taxon>
        <taxon>Embryophyta</taxon>
        <taxon>Tracheophyta</taxon>
        <taxon>Spermatophyta</taxon>
        <taxon>Magnoliopsida</taxon>
        <taxon>eudicotyledons</taxon>
        <taxon>Gunneridae</taxon>
        <taxon>Pentapetalae</taxon>
        <taxon>rosids</taxon>
        <taxon>fabids</taxon>
        <taxon>Rosales</taxon>
        <taxon>Rosaceae</taxon>
        <taxon>Rosoideae</taxon>
        <taxon>Rosoideae incertae sedis</taxon>
        <taxon>Rubus</taxon>
    </lineage>
</organism>
<comment type="caution">
    <text evidence="2">The sequence shown here is derived from an EMBL/GenBank/DDBJ whole genome shotgun (WGS) entry which is preliminary data.</text>
</comment>
<dbReference type="AlphaFoldDB" id="A0AAW1WZ86"/>
<evidence type="ECO:0000256" key="1">
    <source>
        <dbReference type="SAM" id="MobiDB-lite"/>
    </source>
</evidence>